<dbReference type="GeneID" id="9800615"/>
<feature type="transmembrane region" description="Helical" evidence="1">
    <location>
        <begin position="132"/>
        <end position="156"/>
    </location>
</feature>
<keyword evidence="1" id="KW-0812">Transmembrane</keyword>
<accession>A0A6A5HVQ4</accession>
<organism evidence="2 3">
    <name type="scientific">Caenorhabditis remanei</name>
    <name type="common">Caenorhabditis vulgaris</name>
    <dbReference type="NCBI Taxonomy" id="31234"/>
    <lineage>
        <taxon>Eukaryota</taxon>
        <taxon>Metazoa</taxon>
        <taxon>Ecdysozoa</taxon>
        <taxon>Nematoda</taxon>
        <taxon>Chromadorea</taxon>
        <taxon>Rhabditida</taxon>
        <taxon>Rhabditina</taxon>
        <taxon>Rhabditomorpha</taxon>
        <taxon>Rhabditoidea</taxon>
        <taxon>Rhabditidae</taxon>
        <taxon>Peloderinae</taxon>
        <taxon>Caenorhabditis</taxon>
    </lineage>
</organism>
<comment type="caution">
    <text evidence="2">The sequence shown here is derived from an EMBL/GenBank/DDBJ whole genome shotgun (WGS) entry which is preliminary data.</text>
</comment>
<dbReference type="AlphaFoldDB" id="A0A6A5HVQ4"/>
<reference evidence="2 3" key="1">
    <citation type="submission" date="2019-12" db="EMBL/GenBank/DDBJ databases">
        <title>Chromosome-level assembly of the Caenorhabditis remanei genome.</title>
        <authorList>
            <person name="Teterina A.A."/>
            <person name="Willis J.H."/>
            <person name="Phillips P.C."/>
        </authorList>
    </citation>
    <scope>NUCLEOTIDE SEQUENCE [LARGE SCALE GENOMIC DNA]</scope>
    <source>
        <strain evidence="2 3">PX506</strain>
        <tissue evidence="2">Whole organism</tissue>
    </source>
</reference>
<protein>
    <submittedName>
        <fullName evidence="2">Uncharacterized protein</fullName>
    </submittedName>
</protein>
<dbReference type="CDD" id="cd12087">
    <property type="entry name" value="TM_EGFR-like"/>
    <property type="match status" value="1"/>
</dbReference>
<dbReference type="CTD" id="9800615"/>
<sequence length="176" mass="20251">MQSMNQMLLGQQAPSTQQMQTLITLFEEISKIIAPEDYKKFVDGDNEFILNKYPRVAQLLLENDMFFVIFKGLLEIEKNKPEDERKEFWKVMDPLCHGFMKAPAYINGNKEHNGYKICCEMADYCSFYKQTWFFIVCGAVGFLLLIVIAGVIFFIIRRKNKKNGGGNPKKVGGSKP</sequence>
<dbReference type="Proteomes" id="UP000483820">
    <property type="component" value="Chromosome I"/>
</dbReference>
<evidence type="ECO:0000313" key="2">
    <source>
        <dbReference type="EMBL" id="KAF1771271.1"/>
    </source>
</evidence>
<dbReference type="EMBL" id="WUAV01000001">
    <property type="protein sequence ID" value="KAF1771271.1"/>
    <property type="molecule type" value="Genomic_DNA"/>
</dbReference>
<proteinExistence type="predicted"/>
<gene>
    <name evidence="2" type="ORF">GCK72_003097</name>
</gene>
<name>A0A6A5HVQ4_CAERE</name>
<dbReference type="RefSeq" id="XP_003098274.2">
    <property type="nucleotide sequence ID" value="XM_003098226.2"/>
</dbReference>
<evidence type="ECO:0000313" key="3">
    <source>
        <dbReference type="Proteomes" id="UP000483820"/>
    </source>
</evidence>
<keyword evidence="1" id="KW-1133">Transmembrane helix</keyword>
<dbReference type="KEGG" id="crq:GCK72_003097"/>
<keyword evidence="1" id="KW-0472">Membrane</keyword>
<evidence type="ECO:0000256" key="1">
    <source>
        <dbReference type="SAM" id="Phobius"/>
    </source>
</evidence>